<evidence type="ECO:0000259" key="4">
    <source>
        <dbReference type="Pfam" id="PF00496"/>
    </source>
</evidence>
<dbReference type="PANTHER" id="PTHR30290:SF9">
    <property type="entry name" value="OLIGOPEPTIDE-BINDING PROTEIN APPA"/>
    <property type="match status" value="1"/>
</dbReference>
<gene>
    <name evidence="5" type="ORF">ACFOZ7_20930</name>
</gene>
<comment type="caution">
    <text evidence="5">The sequence shown here is derived from an EMBL/GenBank/DDBJ whole genome shotgun (WGS) entry which is preliminary data.</text>
</comment>
<dbReference type="Proteomes" id="UP001595821">
    <property type="component" value="Unassembled WGS sequence"/>
</dbReference>
<dbReference type="InterPro" id="IPR039424">
    <property type="entry name" value="SBP_5"/>
</dbReference>
<keyword evidence="3" id="KW-0732">Signal</keyword>
<protein>
    <submittedName>
        <fullName evidence="5">ABC transporter substrate-binding protein</fullName>
    </submittedName>
</protein>
<reference evidence="5 6" key="1">
    <citation type="journal article" date="2014" name="Int. J. Syst. Evol. Microbiol.">
        <title>Complete genome sequence of Corynebacterium casei LMG S-19264T (=DSM 44701T), isolated from a smear-ripened cheese.</title>
        <authorList>
            <consortium name="US DOE Joint Genome Institute (JGI-PGF)"/>
            <person name="Walter F."/>
            <person name="Albersmeier A."/>
            <person name="Kalinowski J."/>
            <person name="Ruckert C."/>
        </authorList>
    </citation>
    <scope>NUCLEOTIDE SEQUENCE [LARGE SCALE GENOMIC DNA]</scope>
    <source>
        <strain evidence="5 6">IBRC-M 10912</strain>
    </source>
</reference>
<dbReference type="EMBL" id="JBHSDJ010000132">
    <property type="protein sequence ID" value="MFC4249363.1"/>
    <property type="molecule type" value="Genomic_DNA"/>
</dbReference>
<dbReference type="PANTHER" id="PTHR30290">
    <property type="entry name" value="PERIPLASMIC BINDING COMPONENT OF ABC TRANSPORTER"/>
    <property type="match status" value="1"/>
</dbReference>
<keyword evidence="2" id="KW-0813">Transport</keyword>
<sequence length="583" mass="64333">MDRESTLEKGGVSRRALLAGAATGLTVATSGCIRQVRSVVNRDTVNHLSVSIATVPADGDRESVQIANLLADNLEAVGIDATVNLLAEEEFLRTILVNHDFDLYVGRHPGGIDPDFLYETLHSVYADEPGWQNPFGFTSMTFDDLLERQRVLEGDRRREVIERIADSVAAEQPFVPVCAPDENRLVREDQFGDWDDHLATRLGYLGLEPIDGSEELHGIITDVRPTQNLNPLSVEYRNRGTIVNLVYDSLGTVDGDDVRPWLATSWEWNGSAATVTIRDDVEWHDGEALTAADVRFTYRLLEDTSLGNSDVPAPSPRYRGPASIVDPNSIEVHDERTLTIPMTGTQSVRERAFTVPILPKHVWTDRTDDANLPGLPVGRGTTTAVVAENVPPVGSGPFQFADRTDRESILLERFDEHFSRAADELPEATVETFRVAVHPGSPSAIEAIENGNADVTISTLEAYSVDEVTESESVRLLESSSQTFYHVGFNVRNAPFSNPYFRRVVARLLDKERIVEELFGGHASPVATPLAGEWVPDHLEWDGDDPSVPFFGADGQLDESAARTAFEEVGFRYDEDGKLLARN</sequence>
<evidence type="ECO:0000256" key="1">
    <source>
        <dbReference type="ARBA" id="ARBA00005695"/>
    </source>
</evidence>
<comment type="similarity">
    <text evidence="1">Belongs to the bacterial solute-binding protein 5 family.</text>
</comment>
<evidence type="ECO:0000256" key="2">
    <source>
        <dbReference type="ARBA" id="ARBA00022448"/>
    </source>
</evidence>
<dbReference type="PROSITE" id="PS51257">
    <property type="entry name" value="PROKAR_LIPOPROTEIN"/>
    <property type="match status" value="1"/>
</dbReference>
<evidence type="ECO:0000256" key="3">
    <source>
        <dbReference type="ARBA" id="ARBA00022729"/>
    </source>
</evidence>
<accession>A0ABD5P625</accession>
<dbReference type="Gene3D" id="3.40.190.10">
    <property type="entry name" value="Periplasmic binding protein-like II"/>
    <property type="match status" value="1"/>
</dbReference>
<name>A0ABD5P625_9EURY</name>
<evidence type="ECO:0000313" key="6">
    <source>
        <dbReference type="Proteomes" id="UP001595821"/>
    </source>
</evidence>
<dbReference type="InterPro" id="IPR000914">
    <property type="entry name" value="SBP_5_dom"/>
</dbReference>
<dbReference type="RefSeq" id="WP_246970710.1">
    <property type="nucleotide sequence ID" value="NZ_CP095397.1"/>
</dbReference>
<dbReference type="GeneID" id="71855776"/>
<dbReference type="Pfam" id="PF00496">
    <property type="entry name" value="SBP_bac_5"/>
    <property type="match status" value="1"/>
</dbReference>
<organism evidence="5 6">
    <name type="scientific">Natribaculum luteum</name>
    <dbReference type="NCBI Taxonomy" id="1586232"/>
    <lineage>
        <taxon>Archaea</taxon>
        <taxon>Methanobacteriati</taxon>
        <taxon>Methanobacteriota</taxon>
        <taxon>Stenosarchaea group</taxon>
        <taxon>Halobacteria</taxon>
        <taxon>Halobacteriales</taxon>
        <taxon>Natrialbaceae</taxon>
        <taxon>Natribaculum</taxon>
    </lineage>
</organism>
<evidence type="ECO:0000313" key="5">
    <source>
        <dbReference type="EMBL" id="MFC4249363.1"/>
    </source>
</evidence>
<feature type="domain" description="Solute-binding protein family 5" evidence="4">
    <location>
        <begin position="258"/>
        <end position="578"/>
    </location>
</feature>
<dbReference type="Gene3D" id="3.10.105.10">
    <property type="entry name" value="Dipeptide-binding Protein, Domain 3"/>
    <property type="match status" value="2"/>
</dbReference>
<dbReference type="AlphaFoldDB" id="A0ABD5P625"/>
<proteinExistence type="inferred from homology"/>
<dbReference type="SUPFAM" id="SSF53850">
    <property type="entry name" value="Periplasmic binding protein-like II"/>
    <property type="match status" value="2"/>
</dbReference>